<evidence type="ECO:0000313" key="3">
    <source>
        <dbReference type="EMBL" id="MXQ09725.1"/>
    </source>
</evidence>
<feature type="signal peptide" evidence="1">
    <location>
        <begin position="1"/>
        <end position="23"/>
    </location>
</feature>
<sequence>MTRHIRLAAVLGASLLTVGGAEAQVGSYLDRLVSGSATITPLRSIDTSVRASKRYAVVIGNGNYQAIPRLDNAVADASVVAEFLRGQDYIVQHRTNLTKRGFEDALRRILFDVDKETEVVIFFAGHGFQIGSENYLVPVDADLDSVYDIPFEAVSLGSLVSIVGARARLQVVILDSCRDNPFAGKAAMTEMGVSLRETKTGFSSLAAPLNSMLIYSTSPGALAFDGEGDNSPFTAALVQEASARPDDEIKDVFEGVRRAVYQATNGQQVPWDSSTLIEPASFGIGAALSRPLAVNSTGTGQTRGLARIAATEEAPLILAASEDVSAVIDADFVPEVSIGAALAEALDLAPETPVTVTAAPDAGRLVLTGDDGVARSVVNRPLLAADLRDLVLINESVQTPALSLDDGILHDRLRLLVNGDDREVALRLSPQACDFHAGDHLDPDGMGLTRYPNELEPEAALAACEAAVAENPDTGRFHYQLGRARLALKDMAGAETAFETARDLGHARAWYALGNIAFEKAKAEGRVIDGKSPEDVLAFHARGTDAGDPYAFYALGRQLMRFGATEAIEVEGYDLVMRALEVGHTFAMNDLAFFYLNENSEYFDGERGLRYLRESAAREDIYGYNSLGIAYLRGQAGLDVDEARAYELFTRAAADGHPTAPFNIGRMYLEGRAPGGANANEAVAWFETGLSRGHARSAAWAADVILVDQPGNYDVFDAPALASKGAVLTGNPFVHEAESILAGMPAGLVDGGAQRLINELADAGLTVDGAFGPSSQTAYEAVLADFGGLEPETDSHARIRQLARLTWLRNPFRVDLY</sequence>
<organism evidence="3 4">
    <name type="scientific">Kangsaoukella pontilimi</name>
    <dbReference type="NCBI Taxonomy" id="2691042"/>
    <lineage>
        <taxon>Bacteria</taxon>
        <taxon>Pseudomonadati</taxon>
        <taxon>Pseudomonadota</taxon>
        <taxon>Alphaproteobacteria</taxon>
        <taxon>Rhodobacterales</taxon>
        <taxon>Paracoccaceae</taxon>
        <taxon>Kangsaoukella</taxon>
    </lineage>
</organism>
<dbReference type="Gene3D" id="3.40.50.1460">
    <property type="match status" value="1"/>
</dbReference>
<dbReference type="InterPro" id="IPR001309">
    <property type="entry name" value="Pept_C14_p20"/>
</dbReference>
<dbReference type="InterPro" id="IPR011600">
    <property type="entry name" value="Pept_C14_caspase"/>
</dbReference>
<dbReference type="AlphaFoldDB" id="A0A7C9IUE2"/>
<dbReference type="Pfam" id="PF00656">
    <property type="entry name" value="Peptidase_C14"/>
    <property type="match status" value="1"/>
</dbReference>
<reference evidence="3 4" key="1">
    <citation type="submission" date="2019-12" db="EMBL/GenBank/DDBJ databases">
        <authorList>
            <person name="Lee S.D."/>
        </authorList>
    </citation>
    <scope>NUCLEOTIDE SEQUENCE [LARGE SCALE GENOMIC DNA]</scope>
    <source>
        <strain evidence="3 4">GH1-50</strain>
    </source>
</reference>
<reference evidence="3 4" key="2">
    <citation type="submission" date="2020-03" db="EMBL/GenBank/DDBJ databases">
        <title>Kangsaoukella pontilimi gen. nov., sp. nov., a new member of the family Rhodobacteraceae isolated from a tidal mudflat.</title>
        <authorList>
            <person name="Kim I.S."/>
        </authorList>
    </citation>
    <scope>NUCLEOTIDE SEQUENCE [LARGE SCALE GENOMIC DNA]</scope>
    <source>
        <strain evidence="3 4">GH1-50</strain>
    </source>
</reference>
<dbReference type="EMBL" id="WUPT01000005">
    <property type="protein sequence ID" value="MXQ09725.1"/>
    <property type="molecule type" value="Genomic_DNA"/>
</dbReference>
<dbReference type="SUPFAM" id="SSF52129">
    <property type="entry name" value="Caspase-like"/>
    <property type="match status" value="1"/>
</dbReference>
<keyword evidence="4" id="KW-1185">Reference proteome</keyword>
<dbReference type="Gene3D" id="1.25.40.10">
    <property type="entry name" value="Tetratricopeptide repeat domain"/>
    <property type="match status" value="2"/>
</dbReference>
<dbReference type="InterPro" id="IPR029030">
    <property type="entry name" value="Caspase-like_dom_sf"/>
</dbReference>
<dbReference type="Pfam" id="PF08238">
    <property type="entry name" value="Sel1"/>
    <property type="match status" value="3"/>
</dbReference>
<dbReference type="PANTHER" id="PTHR22576">
    <property type="entry name" value="MUCOSA ASSOCIATED LYMPHOID TISSUE LYMPHOMA TRANSLOCATION PROTEIN 1/PARACASPASE"/>
    <property type="match status" value="1"/>
</dbReference>
<protein>
    <recommendedName>
        <fullName evidence="2">Caspase family p20 domain-containing protein</fullName>
    </recommendedName>
</protein>
<feature type="domain" description="Caspase family p20" evidence="2">
    <location>
        <begin position="52"/>
        <end position="129"/>
    </location>
</feature>
<evidence type="ECO:0000313" key="4">
    <source>
        <dbReference type="Proteomes" id="UP000480350"/>
    </source>
</evidence>
<dbReference type="PANTHER" id="PTHR22576:SF37">
    <property type="entry name" value="MUCOSA-ASSOCIATED LYMPHOID TISSUE LYMPHOMA TRANSLOCATION PROTEIN 1"/>
    <property type="match status" value="1"/>
</dbReference>
<dbReference type="InterPro" id="IPR006597">
    <property type="entry name" value="Sel1-like"/>
</dbReference>
<name>A0A7C9IUE2_9RHOB</name>
<dbReference type="SUPFAM" id="SSF48452">
    <property type="entry name" value="TPR-like"/>
    <property type="match status" value="1"/>
</dbReference>
<dbReference type="RefSeq" id="WP_160765651.1">
    <property type="nucleotide sequence ID" value="NZ_WUPT01000005.1"/>
</dbReference>
<dbReference type="SMART" id="SM00671">
    <property type="entry name" value="SEL1"/>
    <property type="match status" value="3"/>
</dbReference>
<dbReference type="InterPro" id="IPR011990">
    <property type="entry name" value="TPR-like_helical_dom_sf"/>
</dbReference>
<gene>
    <name evidence="3" type="ORF">GQ651_17910</name>
</gene>
<dbReference type="PROSITE" id="PS50208">
    <property type="entry name" value="CASPASE_P20"/>
    <property type="match status" value="1"/>
</dbReference>
<dbReference type="SUPFAM" id="SSF81901">
    <property type="entry name" value="HCP-like"/>
    <property type="match status" value="1"/>
</dbReference>
<dbReference type="GO" id="GO:0004197">
    <property type="term" value="F:cysteine-type endopeptidase activity"/>
    <property type="evidence" value="ECO:0007669"/>
    <property type="project" value="InterPro"/>
</dbReference>
<feature type="chain" id="PRO_5028841976" description="Caspase family p20 domain-containing protein" evidence="1">
    <location>
        <begin position="24"/>
        <end position="817"/>
    </location>
</feature>
<evidence type="ECO:0000259" key="2">
    <source>
        <dbReference type="PROSITE" id="PS50208"/>
    </source>
</evidence>
<evidence type="ECO:0000256" key="1">
    <source>
        <dbReference type="SAM" id="SignalP"/>
    </source>
</evidence>
<comment type="caution">
    <text evidence="3">The sequence shown here is derived from an EMBL/GenBank/DDBJ whole genome shotgun (WGS) entry which is preliminary data.</text>
</comment>
<keyword evidence="1" id="KW-0732">Signal</keyword>
<proteinExistence type="predicted"/>
<dbReference type="GO" id="GO:0006508">
    <property type="term" value="P:proteolysis"/>
    <property type="evidence" value="ECO:0007669"/>
    <property type="project" value="InterPro"/>
</dbReference>
<accession>A0A7C9IUE2</accession>
<dbReference type="InterPro" id="IPR052039">
    <property type="entry name" value="Caspase-related_regulators"/>
</dbReference>
<dbReference type="Proteomes" id="UP000480350">
    <property type="component" value="Unassembled WGS sequence"/>
</dbReference>